<dbReference type="InterPro" id="IPR011604">
    <property type="entry name" value="PDDEXK-like_dom_sf"/>
</dbReference>
<protein>
    <recommendedName>
        <fullName evidence="13">ATP-dependent helicase/nuclease subunit A</fullName>
        <ecNumber evidence="13">3.1.-.-</ecNumber>
        <ecNumber evidence="13">5.6.2.4</ecNumber>
    </recommendedName>
    <alternativeName>
        <fullName evidence="13">ATP-dependent helicase/nuclease AddA</fullName>
    </alternativeName>
    <alternativeName>
        <fullName evidence="13">DNA 3'-5' helicase AddA</fullName>
    </alternativeName>
</protein>
<evidence type="ECO:0000256" key="11">
    <source>
        <dbReference type="ARBA" id="ARBA00034617"/>
    </source>
</evidence>
<dbReference type="RefSeq" id="WP_213819504.1">
    <property type="nucleotide sequence ID" value="NZ_JAAMFI010000001.1"/>
</dbReference>
<evidence type="ECO:0000259" key="16">
    <source>
        <dbReference type="PROSITE" id="PS51198"/>
    </source>
</evidence>
<evidence type="ECO:0000256" key="8">
    <source>
        <dbReference type="ARBA" id="ARBA00023125"/>
    </source>
</evidence>
<evidence type="ECO:0000256" key="12">
    <source>
        <dbReference type="ARBA" id="ARBA00048988"/>
    </source>
</evidence>
<dbReference type="EC" id="5.6.2.4" evidence="13"/>
<dbReference type="InterPro" id="IPR014152">
    <property type="entry name" value="AddA"/>
</dbReference>
<comment type="subunit">
    <text evidence="13">Heterodimer of AddA and AddB/RexB.</text>
</comment>
<reference evidence="18 19" key="1">
    <citation type="submission" date="2020-02" db="EMBL/GenBank/DDBJ databases">
        <title>Fructobacillus sp. isolated from paper mulberry of Taiwan.</title>
        <authorList>
            <person name="Lin S.-T."/>
        </authorList>
    </citation>
    <scope>NUCLEOTIDE SEQUENCE [LARGE SCALE GENOMIC DNA]</scope>
    <source>
        <strain evidence="18 19">M1-10</strain>
    </source>
</reference>
<dbReference type="InterPro" id="IPR038726">
    <property type="entry name" value="PDDEXK_AddAB-type"/>
</dbReference>
<dbReference type="NCBIfam" id="TIGR02785">
    <property type="entry name" value="addA_Gpos"/>
    <property type="match status" value="1"/>
</dbReference>
<comment type="catalytic activity">
    <reaction evidence="11 13">
        <text>Couples ATP hydrolysis with the unwinding of duplex DNA by translocating in the 3'-5' direction.</text>
        <dbReference type="EC" id="5.6.2.4"/>
    </reaction>
</comment>
<evidence type="ECO:0000259" key="17">
    <source>
        <dbReference type="PROSITE" id="PS51217"/>
    </source>
</evidence>
<keyword evidence="3 13" id="KW-0227">DNA damage</keyword>
<dbReference type="InterPro" id="IPR027417">
    <property type="entry name" value="P-loop_NTPase"/>
</dbReference>
<evidence type="ECO:0000256" key="6">
    <source>
        <dbReference type="ARBA" id="ARBA00022839"/>
    </source>
</evidence>
<comment type="function">
    <text evidence="13">The heterodimer acts as both an ATP-dependent DNA helicase and an ATP-dependent, dual-direction single-stranded exonuclease. Recognizes the chi site generating a DNA molecule suitable for the initiation of homologous recombination. The AddA nuclease domain is required for chi fragment generation; this subunit has the helicase and 3' -&gt; 5' nuclease activities.</text>
</comment>
<keyword evidence="6 13" id="KW-0269">Exonuclease</keyword>
<keyword evidence="2 13" id="KW-0547">Nucleotide-binding</keyword>
<evidence type="ECO:0000256" key="14">
    <source>
        <dbReference type="PROSITE-ProRule" id="PRU00560"/>
    </source>
</evidence>
<comment type="catalytic activity">
    <reaction evidence="12 13">
        <text>ATP + H2O = ADP + phosphate + H(+)</text>
        <dbReference type="Rhea" id="RHEA:13065"/>
        <dbReference type="ChEBI" id="CHEBI:15377"/>
        <dbReference type="ChEBI" id="CHEBI:15378"/>
        <dbReference type="ChEBI" id="CHEBI:30616"/>
        <dbReference type="ChEBI" id="CHEBI:43474"/>
        <dbReference type="ChEBI" id="CHEBI:456216"/>
        <dbReference type="EC" id="5.6.2.4"/>
    </reaction>
</comment>
<evidence type="ECO:0000256" key="5">
    <source>
        <dbReference type="ARBA" id="ARBA00022806"/>
    </source>
</evidence>
<comment type="similarity">
    <text evidence="13">Belongs to the helicase family. AddA subfamily.</text>
</comment>
<sequence length="1278" mass="145161">MPQFTENQQKAVQHTGHNILVSASAGSGKTTVLIERLIQKILAGTSVDEFLIVTFTRAAASEMKERLEKSLTKQLQASQDSEQKRYLQKQLELLPTASVTTIDGFALQLIEAYYYEIDLDPSFRLVADSAEESLFKQGVLEKAFSELYEENHPHHQDFMALIENFAKSSKDGALKDNLLKLDGFDSAKPVEDDWLNHLADQIETDKALSEQASYQLFIKEEVQPEVTRALADLGPALSAVEGETEEKKFQQAQAALIERQDYLEKLSACMAEDSSYEALRSAIQQDFSEKFPSKYGKKAEENDDLAQKEEMLAKALAFKDQYFPGKKGALKELADNFFRMTEEQWQTVNARSRRLVQSLVQVTKDYQNALNKVKQEENILHFSDLVVLARRILKNEDIRTLVQAQFKEVMVDEYQDVNRLQEAFLKDMSNGHNLYMVGDIKQSIYGFRQAAPQLFAEKYSDFAKDENDDERIELADNFRSENNVTEVINQIFTQIMDEPLGDVAYEGTAKLVAKAAFPESVPPIFHLDLVELPKRPAGHAEDDDTEDDRDTREKTLAYLLDKVKELIAHGRVYDQDEARMRPVRYDDMAILTRSKTIYPDLLRMASAAGIPMQSESVGNYYQAMEVYLVLDVLRVIDNPHQDIPLAAILRSPLFGFLENDLARIRLADEDHDFYTALKAFSKNEEKGQVVLKQLAKWRTYAMQNDLVGLIWAIYQDTGWLDYVAGLKGGAQRQANLHALYERAATFQDNGRSGLYAFTRYIEELQEGGHDVGEVAQDSSESAISLMTIHKSKGLEFPIVILPELDKPFNQSDMTGPFILQKDAGVGLDYLEPHSQIKIPSLDKYAVKLALKRQLWSEEMRLYYVALTRAKQQLFLIGRIDPMTESGSREEKLYKDVLNHSEQFIPESDRLLAKSYLDWTLQAFSRLENSELDKIFGVFNRERAWVGPETNRNGRIDVRFVDKYEIAEITEAGLAALPLKVKDYTQPKKEEKVNRNLLEKKLTYHYPHQASTKTAAYQSVSEIKGLFEDPDRPFLTDLYLDENGQATTSDEAEAEVKAGSESAPTAADASEDNTQAARTFAQNELPLPAFMEDGKVKPSPTAVGTATHLILQLLNFEKWLEERDLQVMVDRLVAHGKIAPEIAPLIDLGQIIDFLRTDFAREIARHDESLKREAPFAMVIPANKVYADLDDEQPILVHGIIDGYFVDEGKKTITIFDYKTDYVPKRAGDRQKLALQKMKKNYTGQLNLYRKALQDQYPDYNVLPGRLILLSAGMSLTLD</sequence>
<organism evidence="18 19">
    <name type="scientific">Fructobacillus papyriferae</name>
    <dbReference type="NCBI Taxonomy" id="2713171"/>
    <lineage>
        <taxon>Bacteria</taxon>
        <taxon>Bacillati</taxon>
        <taxon>Bacillota</taxon>
        <taxon>Bacilli</taxon>
        <taxon>Lactobacillales</taxon>
        <taxon>Lactobacillaceae</taxon>
        <taxon>Fructobacillus</taxon>
    </lineage>
</organism>
<dbReference type="PANTHER" id="PTHR11070">
    <property type="entry name" value="UVRD / RECB / PCRA DNA HELICASE FAMILY MEMBER"/>
    <property type="match status" value="1"/>
</dbReference>
<dbReference type="InterPro" id="IPR014017">
    <property type="entry name" value="DNA_helicase_UvrD-like_C"/>
</dbReference>
<dbReference type="Pfam" id="PF12705">
    <property type="entry name" value="PDDEXK_1"/>
    <property type="match status" value="1"/>
</dbReference>
<feature type="domain" description="UvrD-like helicase ATP-binding" evidence="16">
    <location>
        <begin position="2"/>
        <end position="481"/>
    </location>
</feature>
<dbReference type="HAMAP" id="MF_01451">
    <property type="entry name" value="AddA"/>
    <property type="match status" value="1"/>
</dbReference>
<keyword evidence="19" id="KW-1185">Reference proteome</keyword>
<dbReference type="Pfam" id="PF13361">
    <property type="entry name" value="UvrD_C"/>
    <property type="match status" value="1"/>
</dbReference>
<keyword evidence="7 13" id="KW-0067">ATP-binding</keyword>
<dbReference type="InterPro" id="IPR014016">
    <property type="entry name" value="UvrD-like_ATP-bd"/>
</dbReference>
<evidence type="ECO:0000256" key="10">
    <source>
        <dbReference type="ARBA" id="ARBA00023235"/>
    </source>
</evidence>
<keyword evidence="8 13" id="KW-0238">DNA-binding</keyword>
<evidence type="ECO:0000256" key="15">
    <source>
        <dbReference type="SAM" id="MobiDB-lite"/>
    </source>
</evidence>
<feature type="binding site" evidence="14">
    <location>
        <begin position="23"/>
        <end position="30"/>
    </location>
    <ligand>
        <name>ATP</name>
        <dbReference type="ChEBI" id="CHEBI:30616"/>
    </ligand>
</feature>
<comment type="cofactor">
    <cofactor evidence="13">
        <name>Mg(2+)</name>
        <dbReference type="ChEBI" id="CHEBI:18420"/>
    </cofactor>
</comment>
<dbReference type="EMBL" id="JAAMFI010000001">
    <property type="protein sequence ID" value="MBS9334911.1"/>
    <property type="molecule type" value="Genomic_DNA"/>
</dbReference>
<dbReference type="Pfam" id="PF00580">
    <property type="entry name" value="UvrD-helicase"/>
    <property type="match status" value="2"/>
</dbReference>
<dbReference type="EC" id="3.1.-.-" evidence="13"/>
<evidence type="ECO:0000256" key="3">
    <source>
        <dbReference type="ARBA" id="ARBA00022763"/>
    </source>
</evidence>
<dbReference type="SUPFAM" id="SSF52540">
    <property type="entry name" value="P-loop containing nucleoside triphosphate hydrolases"/>
    <property type="match status" value="1"/>
</dbReference>
<gene>
    <name evidence="13 18" type="primary">addA</name>
    <name evidence="18" type="ORF">G6R27_02510</name>
</gene>
<evidence type="ECO:0000256" key="13">
    <source>
        <dbReference type="HAMAP-Rule" id="MF_01451"/>
    </source>
</evidence>
<keyword evidence="5 13" id="KW-0347">Helicase</keyword>
<evidence type="ECO:0000313" key="19">
    <source>
        <dbReference type="Proteomes" id="UP001519418"/>
    </source>
</evidence>
<evidence type="ECO:0000256" key="2">
    <source>
        <dbReference type="ARBA" id="ARBA00022741"/>
    </source>
</evidence>
<name>A0ABS5QP48_9LACO</name>
<dbReference type="InterPro" id="IPR000212">
    <property type="entry name" value="DNA_helicase_UvrD/REP"/>
</dbReference>
<dbReference type="InterPro" id="IPR011335">
    <property type="entry name" value="Restrct_endonuc-II-like"/>
</dbReference>
<dbReference type="PANTHER" id="PTHR11070:SF48">
    <property type="entry name" value="ATP-DEPENDENT HELICASE_NUCLEASE SUBUNIT A"/>
    <property type="match status" value="1"/>
</dbReference>
<evidence type="ECO:0000256" key="1">
    <source>
        <dbReference type="ARBA" id="ARBA00022722"/>
    </source>
</evidence>
<evidence type="ECO:0000313" key="18">
    <source>
        <dbReference type="EMBL" id="MBS9334911.1"/>
    </source>
</evidence>
<dbReference type="PROSITE" id="PS51217">
    <property type="entry name" value="UVRD_HELICASE_CTER"/>
    <property type="match status" value="1"/>
</dbReference>
<dbReference type="GO" id="GO:0004386">
    <property type="term" value="F:helicase activity"/>
    <property type="evidence" value="ECO:0007669"/>
    <property type="project" value="UniProtKB-KW"/>
</dbReference>
<feature type="region of interest" description="Disordered" evidence="15">
    <location>
        <begin position="1045"/>
        <end position="1074"/>
    </location>
</feature>
<keyword evidence="10 13" id="KW-0413">Isomerase</keyword>
<dbReference type="Proteomes" id="UP001519418">
    <property type="component" value="Unassembled WGS sequence"/>
</dbReference>
<dbReference type="SUPFAM" id="SSF52980">
    <property type="entry name" value="Restriction endonuclease-like"/>
    <property type="match status" value="1"/>
</dbReference>
<accession>A0ABS5QP48</accession>
<comment type="caution">
    <text evidence="18">The sequence shown here is derived from an EMBL/GenBank/DDBJ whole genome shotgun (WGS) entry which is preliminary data.</text>
</comment>
<dbReference type="Gene3D" id="3.90.320.10">
    <property type="match status" value="1"/>
</dbReference>
<evidence type="ECO:0000256" key="9">
    <source>
        <dbReference type="ARBA" id="ARBA00023204"/>
    </source>
</evidence>
<evidence type="ECO:0000256" key="7">
    <source>
        <dbReference type="ARBA" id="ARBA00022840"/>
    </source>
</evidence>
<keyword evidence="9 13" id="KW-0234">DNA repair</keyword>
<dbReference type="PROSITE" id="PS51198">
    <property type="entry name" value="UVRD_HELICASE_ATP_BIND"/>
    <property type="match status" value="1"/>
</dbReference>
<dbReference type="Gene3D" id="3.40.50.300">
    <property type="entry name" value="P-loop containing nucleotide triphosphate hydrolases"/>
    <property type="match status" value="4"/>
</dbReference>
<keyword evidence="4 13" id="KW-0378">Hydrolase</keyword>
<keyword evidence="1 13" id="KW-0540">Nuclease</keyword>
<feature type="domain" description="UvrD-like helicase C-terminal" evidence="17">
    <location>
        <begin position="510"/>
        <end position="793"/>
    </location>
</feature>
<evidence type="ECO:0000256" key="4">
    <source>
        <dbReference type="ARBA" id="ARBA00022801"/>
    </source>
</evidence>
<proteinExistence type="inferred from homology"/>